<accession>A0AAF0YMX9</accession>
<dbReference type="NCBIfam" id="TIGR01662">
    <property type="entry name" value="HAD-SF-IIIA"/>
    <property type="match status" value="1"/>
</dbReference>
<dbReference type="EMBL" id="CP136964">
    <property type="protein sequence ID" value="WOS96414.1"/>
    <property type="molecule type" value="Genomic_DNA"/>
</dbReference>
<dbReference type="InterPro" id="IPR010021">
    <property type="entry name" value="PGPP1/Gep4"/>
</dbReference>
<evidence type="ECO:0000313" key="3">
    <source>
        <dbReference type="Proteomes" id="UP000243626"/>
    </source>
</evidence>
<reference evidence="3" key="1">
    <citation type="submission" date="2017-09" db="EMBL/GenBank/DDBJ databases">
        <title>Bacterial strain isolated from the female urinary microbiota.</title>
        <authorList>
            <person name="Thomas-White K."/>
            <person name="Kumar N."/>
            <person name="Forster S."/>
            <person name="Putonti C."/>
            <person name="Lawley T."/>
            <person name="Wolfe A.J."/>
        </authorList>
    </citation>
    <scope>NUCLEOTIDE SEQUENCE [LARGE SCALE GENOMIC DNA]</scope>
    <source>
        <strain evidence="3">UMB0959</strain>
    </source>
</reference>
<protein>
    <submittedName>
        <fullName evidence="2">YqeG family HAD IIIA-type phosphatase</fullName>
    </submittedName>
</protein>
<dbReference type="SUPFAM" id="SSF56784">
    <property type="entry name" value="HAD-like"/>
    <property type="match status" value="1"/>
</dbReference>
<dbReference type="InterPro" id="IPR006549">
    <property type="entry name" value="HAD-SF_hydro_IIIA"/>
</dbReference>
<keyword evidence="3" id="KW-1185">Reference proteome</keyword>
<keyword evidence="1" id="KW-0378">Hydrolase</keyword>
<proteinExistence type="predicted"/>
<evidence type="ECO:0000256" key="1">
    <source>
        <dbReference type="ARBA" id="ARBA00022801"/>
    </source>
</evidence>
<dbReference type="PANTHER" id="PTHR43316">
    <property type="entry name" value="HYDROLASE, HALOACID DELAHOGENASE-RELATED"/>
    <property type="match status" value="1"/>
</dbReference>
<dbReference type="NCBIfam" id="TIGR01668">
    <property type="entry name" value="YqeG_hyp_ppase"/>
    <property type="match status" value="1"/>
</dbReference>
<dbReference type="PANTHER" id="PTHR43316:SF3">
    <property type="entry name" value="HALOACID DEHALOGENASE, TYPE II (AFU_ORTHOLOGUE AFUA_2G07750)-RELATED"/>
    <property type="match status" value="1"/>
</dbReference>
<evidence type="ECO:0000313" key="2">
    <source>
        <dbReference type="EMBL" id="WOS96414.1"/>
    </source>
</evidence>
<reference evidence="2 3" key="2">
    <citation type="submission" date="2023-10" db="EMBL/GenBank/DDBJ databases">
        <authorList>
            <person name="Choi B."/>
        </authorList>
    </citation>
    <scope>NUCLEOTIDE SEQUENCE [LARGE SCALE GENOMIC DNA]</scope>
    <source>
        <strain evidence="2 3">UMB0959</strain>
    </source>
</reference>
<dbReference type="AlphaFoldDB" id="A0AAF0YMX9"/>
<dbReference type="GO" id="GO:0008962">
    <property type="term" value="F:phosphatidylglycerophosphatase activity"/>
    <property type="evidence" value="ECO:0007669"/>
    <property type="project" value="InterPro"/>
</dbReference>
<dbReference type="Gene3D" id="3.40.50.1000">
    <property type="entry name" value="HAD superfamily/HAD-like"/>
    <property type="match status" value="1"/>
</dbReference>
<organism evidence="2 3">
    <name type="scientific">Nosocomiicoccus massiliensis</name>
    <dbReference type="NCBI Taxonomy" id="1232430"/>
    <lineage>
        <taxon>Bacteria</taxon>
        <taxon>Bacillati</taxon>
        <taxon>Bacillota</taxon>
        <taxon>Bacilli</taxon>
        <taxon>Bacillales</taxon>
        <taxon>Staphylococcaceae</taxon>
        <taxon>Nosocomiicoccus</taxon>
    </lineage>
</organism>
<gene>
    <name evidence="2" type="ORF">CJ229_001330</name>
</gene>
<dbReference type="RefSeq" id="WP_068128219.1">
    <property type="nucleotide sequence ID" value="NZ_CP136964.1"/>
</dbReference>
<sequence length="176" mass="20473">MKTVLKDYFLPSDYVNRFTDITSDYLKSHDKTAVMIDLDNTLVAFDDPDINDEVIEWIETLQEDGIQVLILSNGRKNRVERFCKDSDLKYIHTARKPAMRGFHKGITELGVKKKAVVMIGDQVMTDVLGANRTGIDSILVLPVKEKDAFVTKFNRRMERRIMKWIADEDLLNWRNY</sequence>
<dbReference type="KEGG" id="nmy:CJ229_001330"/>
<dbReference type="InterPro" id="IPR023214">
    <property type="entry name" value="HAD_sf"/>
</dbReference>
<dbReference type="InterPro" id="IPR051540">
    <property type="entry name" value="S-2-haloacid_dehalogenase"/>
</dbReference>
<name>A0AAF0YMX9_9STAP</name>
<dbReference type="InterPro" id="IPR036412">
    <property type="entry name" value="HAD-like_sf"/>
</dbReference>
<dbReference type="Pfam" id="PF00702">
    <property type="entry name" value="Hydrolase"/>
    <property type="match status" value="1"/>
</dbReference>
<dbReference type="Proteomes" id="UP000243626">
    <property type="component" value="Chromosome"/>
</dbReference>